<dbReference type="PROSITE" id="PS51918">
    <property type="entry name" value="RADICAL_SAM"/>
    <property type="match status" value="1"/>
</dbReference>
<dbReference type="EMBL" id="CP071446">
    <property type="protein sequence ID" value="QTA37313.1"/>
    <property type="molecule type" value="Genomic_DNA"/>
</dbReference>
<evidence type="ECO:0000313" key="2">
    <source>
        <dbReference type="EMBL" id="QTA37313.1"/>
    </source>
</evidence>
<dbReference type="RefSeq" id="WP_207566038.1">
    <property type="nucleotide sequence ID" value="NZ_CP071446.1"/>
</dbReference>
<dbReference type="InterPro" id="IPR045784">
    <property type="entry name" value="Radical_SAM_N2"/>
</dbReference>
<dbReference type="PANTHER" id="PTHR42731:SF1">
    <property type="entry name" value="RADICAL SAM DOMAIN PROTEIN"/>
    <property type="match status" value="1"/>
</dbReference>
<evidence type="ECO:0000259" key="1">
    <source>
        <dbReference type="PROSITE" id="PS51918"/>
    </source>
</evidence>
<dbReference type="SMART" id="SM00729">
    <property type="entry name" value="Elp3"/>
    <property type="match status" value="1"/>
</dbReference>
<reference evidence="2 3" key="1">
    <citation type="submission" date="2021-03" db="EMBL/GenBank/DDBJ databases">
        <title>Thermosipho ferrireducens sp.nov., an anaerobic thermophilic iron-reducing bacterium isolated from a deep-sea hydrothermal sulfide deposits.</title>
        <authorList>
            <person name="Zeng X."/>
            <person name="Chen Y."/>
            <person name="Shao Z."/>
        </authorList>
    </citation>
    <scope>NUCLEOTIDE SEQUENCE [LARGE SCALE GENOMIC DNA]</scope>
    <source>
        <strain evidence="2 3">JL129W03</strain>
    </source>
</reference>
<proteinExistence type="predicted"/>
<dbReference type="InterPro" id="IPR058240">
    <property type="entry name" value="rSAM_sf"/>
</dbReference>
<sequence>MNTILKFISENLHKVRKPARYIGGEYNSYIKDKKEKLRFALVFPDVYEIGMSHYGLEILYHILNSFNFVYAERAFLPWVDMIDLMIKNNVPLYTLETKTPLKQMDAIGISVEYELSYTNIFKVLELSELPLKAEERNDKDPIVIAGGPCVFNPEPISRAFDIIYIGDAEENIGELARVLYETRGENRFKRLELAAKIKGVYVPIFYEQKGKKIVPLTSVPKKIRRNVIDDLDNGSVPVKKTLPNVESVHDRAVVEISRGCTRGCRFCQAGYIYRPVRERSAENIVSYAQNMLKVTGYEELSFLSLSTMDHSQIVQVIEAILPYAEENRISVSIPSTRADAFSVRIMSKIASIRKTGITLAPEAGSQLMRNRINKNISLEDIFKSVEGAKEAGWSRIKLYFMVGFPDETDEDIKEIGNILREVKKVGFKNVVASVNLLVPKPHTPLQFAKVKKPDYMRYVFEILKPYRKFAKIDINNGKKSYIEALLSRGDRKLFDVIMVKYKKAFFDEWSEFFNFDDWLNAFHIAKVNYEDYEGPFNFKEDLPWDHIDSGVNKAFLWKEYENYNRGTLTHDCRWDVCTFCGVCQIYKVRNTLKKNKKTQ</sequence>
<organism evidence="2 3">
    <name type="scientific">Thermosipho ferrireducens</name>
    <dbReference type="NCBI Taxonomy" id="2571116"/>
    <lineage>
        <taxon>Bacteria</taxon>
        <taxon>Thermotogati</taxon>
        <taxon>Thermotogota</taxon>
        <taxon>Thermotogae</taxon>
        <taxon>Thermotogales</taxon>
        <taxon>Fervidobacteriaceae</taxon>
        <taxon>Thermosipho</taxon>
    </lineage>
</organism>
<keyword evidence="3" id="KW-1185">Reference proteome</keyword>
<dbReference type="SUPFAM" id="SSF102114">
    <property type="entry name" value="Radical SAM enzymes"/>
    <property type="match status" value="1"/>
</dbReference>
<dbReference type="CDD" id="cd01335">
    <property type="entry name" value="Radical_SAM"/>
    <property type="match status" value="1"/>
</dbReference>
<dbReference type="PANTHER" id="PTHR42731">
    <property type="entry name" value="SLL1084 PROTEIN"/>
    <property type="match status" value="1"/>
</dbReference>
<dbReference type="SFLD" id="SFLDS00029">
    <property type="entry name" value="Radical_SAM"/>
    <property type="match status" value="1"/>
</dbReference>
<dbReference type="Pfam" id="PF04055">
    <property type="entry name" value="Radical_SAM"/>
    <property type="match status" value="1"/>
</dbReference>
<dbReference type="InterPro" id="IPR007197">
    <property type="entry name" value="rSAM"/>
</dbReference>
<dbReference type="InterPro" id="IPR006638">
    <property type="entry name" value="Elp3/MiaA/NifB-like_rSAM"/>
</dbReference>
<dbReference type="Pfam" id="PF19864">
    <property type="entry name" value="Radical_SAM_N2"/>
    <property type="match status" value="1"/>
</dbReference>
<dbReference type="InterPro" id="IPR023862">
    <property type="entry name" value="CHP03960_rSAM"/>
</dbReference>
<dbReference type="NCBIfam" id="TIGR03960">
    <property type="entry name" value="rSAM_fuse_unch"/>
    <property type="match status" value="1"/>
</dbReference>
<accession>A0ABX7S630</accession>
<evidence type="ECO:0000313" key="3">
    <source>
        <dbReference type="Proteomes" id="UP000671862"/>
    </source>
</evidence>
<protein>
    <submittedName>
        <fullName evidence="2">TIGR03960 family B12-binding radical SAM protein</fullName>
    </submittedName>
</protein>
<name>A0ABX7S630_9BACT</name>
<gene>
    <name evidence="2" type="ORF">JYK00_06110</name>
</gene>
<dbReference type="SFLD" id="SFLDG01082">
    <property type="entry name" value="B12-binding_domain_containing"/>
    <property type="match status" value="1"/>
</dbReference>
<dbReference type="Proteomes" id="UP000671862">
    <property type="component" value="Chromosome"/>
</dbReference>
<dbReference type="Gene3D" id="3.80.30.20">
    <property type="entry name" value="tm_1862 like domain"/>
    <property type="match status" value="1"/>
</dbReference>
<feature type="domain" description="Radical SAM core" evidence="1">
    <location>
        <begin position="246"/>
        <end position="473"/>
    </location>
</feature>
<dbReference type="InterPro" id="IPR023404">
    <property type="entry name" value="rSAM_horseshoe"/>
</dbReference>